<dbReference type="Proteomes" id="UP000023152">
    <property type="component" value="Unassembled WGS sequence"/>
</dbReference>
<evidence type="ECO:0000313" key="2">
    <source>
        <dbReference type="Proteomes" id="UP000023152"/>
    </source>
</evidence>
<evidence type="ECO:0000313" key="1">
    <source>
        <dbReference type="EMBL" id="ETO13154.1"/>
    </source>
</evidence>
<dbReference type="EMBL" id="ASPP01020789">
    <property type="protein sequence ID" value="ETO13154.1"/>
    <property type="molecule type" value="Genomic_DNA"/>
</dbReference>
<proteinExistence type="predicted"/>
<name>X6MGX9_RETFI</name>
<organism evidence="1 2">
    <name type="scientific">Reticulomyxa filosa</name>
    <dbReference type="NCBI Taxonomy" id="46433"/>
    <lineage>
        <taxon>Eukaryota</taxon>
        <taxon>Sar</taxon>
        <taxon>Rhizaria</taxon>
        <taxon>Retaria</taxon>
        <taxon>Foraminifera</taxon>
        <taxon>Monothalamids</taxon>
        <taxon>Reticulomyxidae</taxon>
        <taxon>Reticulomyxa</taxon>
    </lineage>
</organism>
<reference evidence="1 2" key="1">
    <citation type="journal article" date="2013" name="Curr. Biol.">
        <title>The Genome of the Foraminiferan Reticulomyxa filosa.</title>
        <authorList>
            <person name="Glockner G."/>
            <person name="Hulsmann N."/>
            <person name="Schleicher M."/>
            <person name="Noegel A.A."/>
            <person name="Eichinger L."/>
            <person name="Gallinger C."/>
            <person name="Pawlowski J."/>
            <person name="Sierra R."/>
            <person name="Euteneuer U."/>
            <person name="Pillet L."/>
            <person name="Moustafa A."/>
            <person name="Platzer M."/>
            <person name="Groth M."/>
            <person name="Szafranski K."/>
            <person name="Schliwa M."/>
        </authorList>
    </citation>
    <scope>NUCLEOTIDE SEQUENCE [LARGE SCALE GENOMIC DNA]</scope>
</reference>
<comment type="caution">
    <text evidence="1">The sequence shown here is derived from an EMBL/GenBank/DDBJ whole genome shotgun (WGS) entry which is preliminary data.</text>
</comment>
<gene>
    <name evidence="1" type="ORF">RFI_24221</name>
</gene>
<protein>
    <submittedName>
        <fullName evidence="1">Uncharacterized protein</fullName>
    </submittedName>
</protein>
<sequence length="202" mass="23627">MYLIFFLFCNYRNITNPMPPLAEAVEYSKKRMIKQLRQEEELKHNRKKQKERPQHDYQVFEIIDFQHSGDLTWREMENGFTIISFDDWTQIFKDITAKRYLLEQRLRTLQKPKSHKTVQERPTKRVKKIKKSLKKEEPDTSVTTLSSMIPHMTTTFTYVVADISITEVASTTTITIELSLTAEIATSIETAVSSPEATSSCR</sequence>
<dbReference type="AlphaFoldDB" id="X6MGX9"/>
<keyword evidence="2" id="KW-1185">Reference proteome</keyword>
<accession>X6MGX9</accession>